<dbReference type="eggNOG" id="COG3517">
    <property type="taxonomic scope" value="Bacteria"/>
</dbReference>
<reference evidence="4 5" key="2">
    <citation type="submission" date="2013-04" db="EMBL/GenBank/DDBJ databases">
        <title>The Genome Sequence of Bilophila wadsworthia 3_1_6.</title>
        <authorList>
            <consortium name="The Broad Institute Genomics Platform"/>
            <person name="Earl A."/>
            <person name="Ward D."/>
            <person name="Feldgarden M."/>
            <person name="Gevers D."/>
            <person name="Sibley C."/>
            <person name="Strauss J."/>
            <person name="Allen-Vercoe E."/>
            <person name="Walker B."/>
            <person name="Young S."/>
            <person name="Zeng Q."/>
            <person name="Gargeya S."/>
            <person name="Fitzgerald M."/>
            <person name="Haas B."/>
            <person name="Abouelleil A."/>
            <person name="Allen A.W."/>
            <person name="Alvarado L."/>
            <person name="Arachchi H.M."/>
            <person name="Berlin A.M."/>
            <person name="Chapman S.B."/>
            <person name="Gainer-Dewar J."/>
            <person name="Goldberg J."/>
            <person name="Griggs A."/>
            <person name="Gujja S."/>
            <person name="Hansen M."/>
            <person name="Howarth C."/>
            <person name="Imamovic A."/>
            <person name="Ireland A."/>
            <person name="Larimer J."/>
            <person name="McCowan C."/>
            <person name="Murphy C."/>
            <person name="Pearson M."/>
            <person name="Poon T.W."/>
            <person name="Priest M."/>
            <person name="Roberts A."/>
            <person name="Saif S."/>
            <person name="Shea T."/>
            <person name="Sisk P."/>
            <person name="Sykes S."/>
            <person name="Wortman J."/>
            <person name="Nusbaum C."/>
            <person name="Birren B."/>
        </authorList>
    </citation>
    <scope>NUCLEOTIDE SEQUENCE [LARGE SCALE GENOMIC DNA]</scope>
    <source>
        <strain evidence="4 5">3_1_6</strain>
    </source>
</reference>
<dbReference type="InterPro" id="IPR044032">
    <property type="entry name" value="TssC1_C"/>
</dbReference>
<dbReference type="InterPro" id="IPR008312">
    <property type="entry name" value="T6SS_TssB1"/>
</dbReference>
<feature type="domain" description="TssC1 N-terminal" evidence="2">
    <location>
        <begin position="299"/>
        <end position="597"/>
    </location>
</feature>
<evidence type="ECO:0000313" key="4">
    <source>
        <dbReference type="EMBL" id="EFV46130.1"/>
    </source>
</evidence>
<dbReference type="eggNOG" id="COG3516">
    <property type="taxonomic scope" value="Bacteria"/>
</dbReference>
<comment type="caution">
    <text evidence="4">The sequence shown here is derived from an EMBL/GenBank/DDBJ whole genome shotgun (WGS) entry which is preliminary data.</text>
</comment>
<dbReference type="STRING" id="563192.HMPREF0179_00045"/>
<dbReference type="PANTHER" id="PTHR35565">
    <property type="entry name" value="CYTOPLASMIC PROTEIN-RELATED"/>
    <property type="match status" value="1"/>
</dbReference>
<protein>
    <submittedName>
        <fullName evidence="4">EvpB/family type VI secretion protein</fullName>
    </submittedName>
</protein>
<dbReference type="Proteomes" id="UP000006034">
    <property type="component" value="Unassembled WGS sequence"/>
</dbReference>
<dbReference type="InterPro" id="IPR044031">
    <property type="entry name" value="TssC1_N"/>
</dbReference>
<dbReference type="PANTHER" id="PTHR35565:SF3">
    <property type="entry name" value="TYPE VI SECRETION SYSTEM SHEATH PROTEIN TSSC1"/>
    <property type="match status" value="1"/>
</dbReference>
<dbReference type="RefSeq" id="WP_005023906.1">
    <property type="nucleotide sequence ID" value="NZ_KE150239.1"/>
</dbReference>
<dbReference type="Pfam" id="PF18945">
    <property type="entry name" value="VipB_2"/>
    <property type="match status" value="1"/>
</dbReference>
<evidence type="ECO:0000313" key="5">
    <source>
        <dbReference type="Proteomes" id="UP000006034"/>
    </source>
</evidence>
<evidence type="ECO:0000256" key="1">
    <source>
        <dbReference type="SAM" id="MobiDB-lite"/>
    </source>
</evidence>
<dbReference type="OrthoDB" id="9764000at2"/>
<gene>
    <name evidence="4" type="ORF">HMPREF0179_00045</name>
</gene>
<dbReference type="Pfam" id="PF05591">
    <property type="entry name" value="T6SS_VipA"/>
    <property type="match status" value="1"/>
</dbReference>
<feature type="region of interest" description="Disordered" evidence="1">
    <location>
        <begin position="202"/>
        <end position="264"/>
    </location>
</feature>
<dbReference type="HOGENOM" id="CLU_018386_3_0_7"/>
<evidence type="ECO:0000259" key="2">
    <source>
        <dbReference type="Pfam" id="PF05943"/>
    </source>
</evidence>
<dbReference type="NCBIfam" id="TIGR03358">
    <property type="entry name" value="VI_chp_5"/>
    <property type="match status" value="1"/>
</dbReference>
<dbReference type="AlphaFoldDB" id="E5Y1I6"/>
<keyword evidence="5" id="KW-1185">Reference proteome</keyword>
<dbReference type="NCBIfam" id="TIGR03355">
    <property type="entry name" value="VI_chp_2"/>
    <property type="match status" value="1"/>
</dbReference>
<dbReference type="GeneID" id="78087154"/>
<dbReference type="InterPro" id="IPR010269">
    <property type="entry name" value="T6SS_TssC-like"/>
</dbReference>
<reference evidence="4 5" key="1">
    <citation type="submission" date="2010-10" db="EMBL/GenBank/DDBJ databases">
        <authorList>
            <consortium name="The Broad Institute Genome Sequencing Platform"/>
            <person name="Ward D."/>
            <person name="Earl A."/>
            <person name="Feldgarden M."/>
            <person name="Young S.K."/>
            <person name="Gargeya S."/>
            <person name="Zeng Q."/>
            <person name="Alvarado L."/>
            <person name="Berlin A."/>
            <person name="Bochicchio J."/>
            <person name="Chapman S.B."/>
            <person name="Chen Z."/>
            <person name="Freedman E."/>
            <person name="Gellesch M."/>
            <person name="Goldberg J."/>
            <person name="Griggs A."/>
            <person name="Gujja S."/>
            <person name="Heilman E."/>
            <person name="Heiman D."/>
            <person name="Howarth C."/>
            <person name="Mehta T."/>
            <person name="Neiman D."/>
            <person name="Pearson M."/>
            <person name="Roberts A."/>
            <person name="Saif S."/>
            <person name="Shea T."/>
            <person name="Shenoy N."/>
            <person name="Sisk P."/>
            <person name="Stolte C."/>
            <person name="Sykes S."/>
            <person name="White J."/>
            <person name="Yandava C."/>
            <person name="Allen-Vercoe E."/>
            <person name="Sibley C."/>
            <person name="Ambrose C.E."/>
            <person name="Strauss J."/>
            <person name="Daigneault M."/>
            <person name="Haas B."/>
            <person name="Nusbaum C."/>
            <person name="Birren B."/>
        </authorList>
    </citation>
    <scope>NUCLEOTIDE SEQUENCE [LARGE SCALE GENOMIC DNA]</scope>
    <source>
        <strain evidence="4 5">3_1_6</strain>
    </source>
</reference>
<organism evidence="4 5">
    <name type="scientific">Bilophila wadsworthia (strain 3_1_6)</name>
    <dbReference type="NCBI Taxonomy" id="563192"/>
    <lineage>
        <taxon>Bacteria</taxon>
        <taxon>Pseudomonadati</taxon>
        <taxon>Thermodesulfobacteriota</taxon>
        <taxon>Desulfovibrionia</taxon>
        <taxon>Desulfovibrionales</taxon>
        <taxon>Desulfovibrionaceae</taxon>
        <taxon>Bilophila</taxon>
    </lineage>
</organism>
<dbReference type="EMBL" id="ADCP02000002">
    <property type="protein sequence ID" value="EFV46130.1"/>
    <property type="molecule type" value="Genomic_DNA"/>
</dbReference>
<feature type="domain" description="TssC1 C-terminal" evidence="3">
    <location>
        <begin position="607"/>
        <end position="717"/>
    </location>
</feature>
<feature type="compositionally biased region" description="Basic and acidic residues" evidence="1">
    <location>
        <begin position="202"/>
        <end position="243"/>
    </location>
</feature>
<proteinExistence type="predicted"/>
<evidence type="ECO:0000259" key="3">
    <source>
        <dbReference type="Pfam" id="PF18945"/>
    </source>
</evidence>
<name>E5Y1I6_BILW3</name>
<dbReference type="Pfam" id="PF05943">
    <property type="entry name" value="VipB"/>
    <property type="match status" value="1"/>
</dbReference>
<sequence>MGESIQKRLGRVRPPRVQITYDVEVGDAIVKKELPFVMGIMADLAGDRTVREDLGLPPLAEYKLRTFAAVDRDNFDDIMKTVAPALKLSGLDRFITEDASAAWREGGVEPEKAAFSCALRFEKLDDFRPECLVKNVKTLAAFFERRNLLQDLAAKLDGNDALQASLQKMLFPTGDSVSELDALRKAYKEALASVDAARDAVSKAGEDQEKQKAAEEDVQRAETEASEAKQKLDEKRKAKRPDTEAIAAAMVRNSGDPDEDKRQREVADARLAACLAEHEDNPFTLPASGSMLGMLTERVACKDKLLACQLDAILHAEAFQELEAVWRGLHYLVFNTETSDRLKLRLFNASFKELRTDLERAVEFDQSLLFKRVYEEEYGTFGGEPYSCLLHVHEYGLSAVDLGVLQNMAEVAAAAHTPLLSAASPQLFGLGSFTDLPLPRDLHKIFQSADYIEWRSFREKDDSRYVTLCLPHLLMRLPYGNDTDPVETFVYEEDVAGPSPDRYLWGNAAFALAACITAAFAKYGWTAAIRGYEGGGAVENLNVYKYRQTNGETVALCPTEVSITDRREKELSDLGFIALIYRKNSDKAAFFSGQTVHKPPVYTSDTANANARISARLPYLLNASRFAHYVKANMRDKVGSFMTADNVSKYLNNWISQYVLLSDDAGDDIKARYPLREARVDVSEDPGNPGAYKCVIFLRPHFQLEELTASIRLVAELPPPAV</sequence>
<accession>E5Y1I6</accession>